<evidence type="ECO:0000313" key="12">
    <source>
        <dbReference type="EMBL" id="KAF0686147.1"/>
    </source>
</evidence>
<dbReference type="InterPro" id="IPR045863">
    <property type="entry name" value="CorA_TM1_TM2"/>
</dbReference>
<evidence type="ECO:0000256" key="4">
    <source>
        <dbReference type="ARBA" id="ARBA00022842"/>
    </source>
</evidence>
<dbReference type="Pfam" id="PF22099">
    <property type="entry name" value="MRS2-like"/>
    <property type="match status" value="1"/>
</dbReference>
<keyword evidence="4 9" id="KW-0460">Magnesium</keyword>
<dbReference type="GO" id="GO:0015095">
    <property type="term" value="F:magnesium ion transmembrane transporter activity"/>
    <property type="evidence" value="ECO:0007669"/>
    <property type="project" value="TreeGrafter"/>
</dbReference>
<reference evidence="13 14" key="1">
    <citation type="submission" date="2019-03" db="EMBL/GenBank/DDBJ databases">
        <authorList>
            <person name="Gaulin E."/>
            <person name="Dumas B."/>
        </authorList>
    </citation>
    <scope>NUCLEOTIDE SEQUENCE [LARGE SCALE GENOMIC DNA]</scope>
    <source>
        <strain evidence="13">CBS 568.67</strain>
    </source>
</reference>
<evidence type="ECO:0000256" key="9">
    <source>
        <dbReference type="RuleBase" id="RU366042"/>
    </source>
</evidence>
<evidence type="ECO:0000313" key="13">
    <source>
        <dbReference type="EMBL" id="VFT98780.1"/>
    </source>
</evidence>
<dbReference type="GO" id="GO:0005743">
    <property type="term" value="C:mitochondrial inner membrane"/>
    <property type="evidence" value="ECO:0007669"/>
    <property type="project" value="UniProtKB-SubCell"/>
</dbReference>
<keyword evidence="3 9" id="KW-0812">Transmembrane</keyword>
<feature type="coiled-coil region" evidence="10">
    <location>
        <begin position="201"/>
        <end position="235"/>
    </location>
</feature>
<comment type="similarity">
    <text evidence="9">Belongs to the CorA metal ion transporter (MIT) (TC 1.A.35) family.</text>
</comment>
<evidence type="ECO:0000256" key="6">
    <source>
        <dbReference type="ARBA" id="ARBA00022989"/>
    </source>
</evidence>
<accession>A0A485LKQ0</accession>
<evidence type="ECO:0000256" key="8">
    <source>
        <dbReference type="ARBA" id="ARBA00023136"/>
    </source>
</evidence>
<gene>
    <name evidence="13" type="primary">Aste57867_22112</name>
    <name evidence="12" type="ORF">As57867_022043</name>
    <name evidence="13" type="ORF">ASTE57867_22112</name>
</gene>
<dbReference type="EMBL" id="VJMH01007015">
    <property type="protein sequence ID" value="KAF0686147.1"/>
    <property type="molecule type" value="Genomic_DNA"/>
</dbReference>
<dbReference type="SUPFAM" id="SSF144083">
    <property type="entry name" value="Magnesium transport protein CorA, transmembrane region"/>
    <property type="match status" value="1"/>
</dbReference>
<keyword evidence="9" id="KW-0496">Mitochondrion</keyword>
<evidence type="ECO:0000256" key="2">
    <source>
        <dbReference type="ARBA" id="ARBA00022448"/>
    </source>
</evidence>
<evidence type="ECO:0000256" key="7">
    <source>
        <dbReference type="ARBA" id="ARBA00023065"/>
    </source>
</evidence>
<keyword evidence="9" id="KW-0999">Mitochondrion inner membrane</keyword>
<keyword evidence="14" id="KW-1185">Reference proteome</keyword>
<name>A0A485LKQ0_9STRA</name>
<reference evidence="12" key="2">
    <citation type="submission" date="2019-06" db="EMBL/GenBank/DDBJ databases">
        <title>Genomics analysis of Aphanomyces spp. identifies a new class of oomycete effector associated with host adaptation.</title>
        <authorList>
            <person name="Gaulin E."/>
        </authorList>
    </citation>
    <scope>NUCLEOTIDE SEQUENCE</scope>
    <source>
        <strain evidence="12">CBS 578.67</strain>
    </source>
</reference>
<evidence type="ECO:0000256" key="11">
    <source>
        <dbReference type="SAM" id="MobiDB-lite"/>
    </source>
</evidence>
<keyword evidence="10" id="KW-0175">Coiled coil</keyword>
<dbReference type="Proteomes" id="UP000332933">
    <property type="component" value="Unassembled WGS sequence"/>
</dbReference>
<dbReference type="OrthoDB" id="10251508at2759"/>
<keyword evidence="5" id="KW-0809">Transit peptide</keyword>
<keyword evidence="7 9" id="KW-0406">Ion transport</keyword>
<evidence type="ECO:0000256" key="5">
    <source>
        <dbReference type="ARBA" id="ARBA00022946"/>
    </source>
</evidence>
<dbReference type="AlphaFoldDB" id="A0A485LKQ0"/>
<feature type="transmembrane region" description="Helical" evidence="9">
    <location>
        <begin position="345"/>
        <end position="366"/>
    </location>
</feature>
<dbReference type="Gene3D" id="1.20.58.340">
    <property type="entry name" value="Magnesium transport protein CorA, transmembrane region"/>
    <property type="match status" value="2"/>
</dbReference>
<evidence type="ECO:0000256" key="1">
    <source>
        <dbReference type="ARBA" id="ARBA00004141"/>
    </source>
</evidence>
<feature type="region of interest" description="Disordered" evidence="11">
    <location>
        <begin position="55"/>
        <end position="75"/>
    </location>
</feature>
<dbReference type="EMBL" id="CAADRA010007041">
    <property type="protein sequence ID" value="VFT98780.1"/>
    <property type="molecule type" value="Genomic_DNA"/>
</dbReference>
<keyword evidence="8 9" id="KW-0472">Membrane</keyword>
<comment type="subcellular location">
    <subcellularLocation>
        <location evidence="1">Membrane</location>
        <topology evidence="1">Multi-pass membrane protein</topology>
    </subcellularLocation>
    <subcellularLocation>
        <location evidence="9">Mitochondrion inner membrane</location>
        <topology evidence="9">Multi-pass membrane protein</topology>
    </subcellularLocation>
</comment>
<keyword evidence="2 9" id="KW-0813">Transport</keyword>
<proteinExistence type="inferred from homology"/>
<sequence length="380" mass="42741">MLVSKNGEIVGGATTKSKRLALRFDATGHSAYEEVSRNDVLELIESGAGPICRSGHEATALAPPTAKNSRSRSRTRWVHDAPVDIPSVHMRDLRKLDNVFSASNEPSITVRHQAILVNCDPVRAVIMRNVTLVFLPDGADSLVLHLQTMFKKLLEDATTPFEFMSLEAILATICNLFSAECEKIVPRGREVLDKMACDDSMLSELENLRAIKNEMSALEAQVDGMRRLLMTLLENEVDMHMLYLTKLYKEPSCLRNLFGFDTDDAEAFLEVYLQTIYGIKTCVSLMTHNIHNTESIVMLKLDSKRNFLLSIDLSLTLMGTLLAVPTFVVGVFGMNLNSYIQQVDYVFWIVFAVCILLVVVPHHYIVKYLKEQGINMSWTY</sequence>
<evidence type="ECO:0000313" key="14">
    <source>
        <dbReference type="Proteomes" id="UP000332933"/>
    </source>
</evidence>
<protein>
    <recommendedName>
        <fullName evidence="9">Magnesium transporter</fullName>
    </recommendedName>
</protein>
<dbReference type="CDD" id="cd12823">
    <property type="entry name" value="Mrs2_Mfm1p-like"/>
    <property type="match status" value="1"/>
</dbReference>
<keyword evidence="6 9" id="KW-1133">Transmembrane helix</keyword>
<feature type="transmembrane region" description="Helical" evidence="9">
    <location>
        <begin position="307"/>
        <end position="333"/>
    </location>
</feature>
<dbReference type="InterPro" id="IPR039204">
    <property type="entry name" value="MRS2-like"/>
</dbReference>
<evidence type="ECO:0000256" key="10">
    <source>
        <dbReference type="SAM" id="Coils"/>
    </source>
</evidence>
<organism evidence="13 14">
    <name type="scientific">Aphanomyces stellatus</name>
    <dbReference type="NCBI Taxonomy" id="120398"/>
    <lineage>
        <taxon>Eukaryota</taxon>
        <taxon>Sar</taxon>
        <taxon>Stramenopiles</taxon>
        <taxon>Oomycota</taxon>
        <taxon>Saprolegniomycetes</taxon>
        <taxon>Saprolegniales</taxon>
        <taxon>Verrucalvaceae</taxon>
        <taxon>Aphanomyces</taxon>
    </lineage>
</organism>
<dbReference type="PANTHER" id="PTHR13890:SF0">
    <property type="entry name" value="MAGNESIUM TRANSPORTER MRS2 HOMOLOG, MITOCHONDRIAL"/>
    <property type="match status" value="1"/>
</dbReference>
<dbReference type="Gene3D" id="2.40.128.330">
    <property type="match status" value="1"/>
</dbReference>
<evidence type="ECO:0000256" key="3">
    <source>
        <dbReference type="ARBA" id="ARBA00022692"/>
    </source>
</evidence>
<dbReference type="PANTHER" id="PTHR13890">
    <property type="entry name" value="RNA SPLICING PROTEIN MRS2, MITOCHONDRIAL"/>
    <property type="match status" value="1"/>
</dbReference>